<protein>
    <submittedName>
        <fullName evidence="1">Uncharacterized protein</fullName>
    </submittedName>
</protein>
<reference evidence="1" key="1">
    <citation type="submission" date="2021-11" db="EMBL/GenBank/DDBJ databases">
        <authorList>
            <consortium name="Genoscope - CEA"/>
            <person name="William W."/>
        </authorList>
    </citation>
    <scope>NUCLEOTIDE SEQUENCE</scope>
</reference>
<dbReference type="AlphaFoldDB" id="A0A8J2S7J4"/>
<evidence type="ECO:0000313" key="2">
    <source>
        <dbReference type="Proteomes" id="UP000789595"/>
    </source>
</evidence>
<proteinExistence type="predicted"/>
<organism evidence="1 2">
    <name type="scientific">Pelagomonas calceolata</name>
    <dbReference type="NCBI Taxonomy" id="35677"/>
    <lineage>
        <taxon>Eukaryota</taxon>
        <taxon>Sar</taxon>
        <taxon>Stramenopiles</taxon>
        <taxon>Ochrophyta</taxon>
        <taxon>Pelagophyceae</taxon>
        <taxon>Pelagomonadales</taxon>
        <taxon>Pelagomonadaceae</taxon>
        <taxon>Pelagomonas</taxon>
    </lineage>
</organism>
<keyword evidence="2" id="KW-1185">Reference proteome</keyword>
<dbReference type="EMBL" id="CAKKNE010000001">
    <property type="protein sequence ID" value="CAH0366953.1"/>
    <property type="molecule type" value="Genomic_DNA"/>
</dbReference>
<gene>
    <name evidence="1" type="ORF">PECAL_1P34680</name>
</gene>
<name>A0A8J2S7J4_9STRA</name>
<accession>A0A8J2S7J4</accession>
<dbReference type="Proteomes" id="UP000789595">
    <property type="component" value="Unassembled WGS sequence"/>
</dbReference>
<feature type="non-terminal residue" evidence="1">
    <location>
        <position position="1"/>
    </location>
</feature>
<evidence type="ECO:0000313" key="1">
    <source>
        <dbReference type="EMBL" id="CAH0366953.1"/>
    </source>
</evidence>
<feature type="non-terminal residue" evidence="1">
    <location>
        <position position="265"/>
    </location>
</feature>
<sequence length="265" mass="30346">LPHDNSLFLVVRGPRLLHEIRLGARKVLGQVLEQRDRDFDVFFFFDVVGHVLVGHRRRFAPPPRRPRRGPVDDRRVARAVVEPALLELPHLRGVGFSPARRLSPPARRDDGRGGFRRHWCGWPRGRLRVQGRRARVVAPARAALCKSLRFRTRPRRHRALPRVWGPREAPLRGRDARGADEHGSLQSCWHVHGGQGWRVERRPELRRWRPECDNDASGCCLAVGQRCEPLARIARRNSFRVDSCRCVGLRFARDALGRGALAASH</sequence>
<comment type="caution">
    <text evidence="1">The sequence shown here is derived from an EMBL/GenBank/DDBJ whole genome shotgun (WGS) entry which is preliminary data.</text>
</comment>